<evidence type="ECO:0000259" key="2">
    <source>
        <dbReference type="Pfam" id="PF06021"/>
    </source>
</evidence>
<keyword evidence="1" id="KW-0012">Acyltransferase</keyword>
<dbReference type="GeneID" id="117675346"/>
<sequence>MLVLSCPYKLRLLEGILRKSLPQTIVVHGAVMNINRGNPVGHEVIVDSWPEFKVVLTRPCKEIVTDPSDMYTNVYAAFYQDLDAYRRLVKDTDAVNWDHTFHLFGTQEGIPEATQDAAAAKQTNLSVTPHFLYVLSDPNKWHTGRLEPGFRLSSLNSSNVDLLNETWPYGRNEQSRS</sequence>
<dbReference type="SUPFAM" id="SSF55729">
    <property type="entry name" value="Acyl-CoA N-acyltransferases (Nat)"/>
    <property type="match status" value="1"/>
</dbReference>
<dbReference type="EC" id="2.3.1.-" evidence="1"/>
<evidence type="ECO:0000313" key="4">
    <source>
        <dbReference type="RefSeq" id="XP_034289772.1"/>
    </source>
</evidence>
<reference evidence="4" key="1">
    <citation type="submission" date="2025-08" db="UniProtKB">
        <authorList>
            <consortium name="RefSeq"/>
        </authorList>
    </citation>
    <scope>IDENTIFICATION</scope>
    <source>
        <tissue evidence="4">Blood</tissue>
    </source>
</reference>
<keyword evidence="3" id="KW-1185">Reference proteome</keyword>
<dbReference type="RefSeq" id="XP_034289772.1">
    <property type="nucleotide sequence ID" value="XM_034433881.2"/>
</dbReference>
<dbReference type="InterPro" id="IPR016181">
    <property type="entry name" value="Acyl_CoA_acyltransferase"/>
</dbReference>
<dbReference type="PANTHER" id="PTHR15298">
    <property type="entry name" value="L-COA N-ACYLTRANSFERASE-RELATED"/>
    <property type="match status" value="1"/>
</dbReference>
<dbReference type="InterPro" id="IPR015938">
    <property type="entry name" value="Glycine_N-acyltransferase_N"/>
</dbReference>
<organism evidence="3 4">
    <name type="scientific">Pantherophis guttatus</name>
    <name type="common">Corn snake</name>
    <name type="synonym">Elaphe guttata</name>
    <dbReference type="NCBI Taxonomy" id="94885"/>
    <lineage>
        <taxon>Eukaryota</taxon>
        <taxon>Metazoa</taxon>
        <taxon>Chordata</taxon>
        <taxon>Craniata</taxon>
        <taxon>Vertebrata</taxon>
        <taxon>Euteleostomi</taxon>
        <taxon>Lepidosauria</taxon>
        <taxon>Squamata</taxon>
        <taxon>Bifurcata</taxon>
        <taxon>Unidentata</taxon>
        <taxon>Episquamata</taxon>
        <taxon>Toxicofera</taxon>
        <taxon>Serpentes</taxon>
        <taxon>Colubroidea</taxon>
        <taxon>Colubridae</taxon>
        <taxon>Colubrinae</taxon>
        <taxon>Pantherophis</taxon>
    </lineage>
</organism>
<dbReference type="Pfam" id="PF06021">
    <property type="entry name" value="Gly_acyl_tr_N"/>
    <property type="match status" value="1"/>
</dbReference>
<accession>A0A6P9D284</accession>
<dbReference type="GO" id="GO:0005739">
    <property type="term" value="C:mitochondrion"/>
    <property type="evidence" value="ECO:0007669"/>
    <property type="project" value="InterPro"/>
</dbReference>
<evidence type="ECO:0000256" key="1">
    <source>
        <dbReference type="RuleBase" id="RU368002"/>
    </source>
</evidence>
<dbReference type="InterPro" id="IPR010313">
    <property type="entry name" value="Glycine_N-acyltransferase"/>
</dbReference>
<protein>
    <recommendedName>
        <fullName evidence="1">Glycine N-acyltransferase-like protein</fullName>
        <ecNumber evidence="1">2.3.1.-</ecNumber>
    </recommendedName>
</protein>
<dbReference type="PANTHER" id="PTHR15298:SF1">
    <property type="entry name" value="GLYCINE N-ACYLTRANSFERASE-LIKE PROTEIN"/>
    <property type="match status" value="1"/>
</dbReference>
<gene>
    <name evidence="4" type="primary">LOC117675346</name>
</gene>
<proteinExistence type="inferred from homology"/>
<comment type="similarity">
    <text evidence="1">Belongs to the glycine N-acyltransferase family.</text>
</comment>
<dbReference type="AlphaFoldDB" id="A0A6P9D284"/>
<evidence type="ECO:0000313" key="3">
    <source>
        <dbReference type="Proteomes" id="UP001652622"/>
    </source>
</evidence>
<feature type="domain" description="Glycine N-acyltransferase N-terminal" evidence="2">
    <location>
        <begin position="1"/>
        <end position="176"/>
    </location>
</feature>
<name>A0A6P9D284_PANGU</name>
<dbReference type="GO" id="GO:0047961">
    <property type="term" value="F:glycine N-acyltransferase activity"/>
    <property type="evidence" value="ECO:0007669"/>
    <property type="project" value="InterPro"/>
</dbReference>
<keyword evidence="1" id="KW-0808">Transferase</keyword>
<dbReference type="Proteomes" id="UP001652622">
    <property type="component" value="Unplaced"/>
</dbReference>